<reference evidence="1 2" key="1">
    <citation type="submission" date="2015-12" db="EMBL/GenBank/DDBJ databases">
        <title>Intraspecies pangenome expansion in the marine bacterium Alteromonas.</title>
        <authorList>
            <person name="Lopez-Perez M."/>
            <person name="Rodriguez-Valera F."/>
        </authorList>
    </citation>
    <scope>NUCLEOTIDE SEQUENCE [LARGE SCALE GENOMIC DNA]</scope>
    <source>
        <strain evidence="1 2">LMG 21861</strain>
        <plasmid evidence="1 2">pASTE61-200</plasmid>
    </source>
</reference>
<accession>A0ABN4LTE3</accession>
<evidence type="ECO:0000313" key="2">
    <source>
        <dbReference type="Proteomes" id="UP000056750"/>
    </source>
</evidence>
<dbReference type="EMBL" id="CP013927">
    <property type="protein sequence ID" value="AMJ76658.1"/>
    <property type="molecule type" value="Genomic_DNA"/>
</dbReference>
<keyword evidence="1" id="KW-0614">Plasmid</keyword>
<gene>
    <name evidence="1" type="ORF">AVL57_00490</name>
</gene>
<protein>
    <submittedName>
        <fullName evidence="1">Uncharacterized protein</fullName>
    </submittedName>
</protein>
<dbReference type="Proteomes" id="UP000056750">
    <property type="component" value="Plasmid pASTE61-200"/>
</dbReference>
<name>A0ABN4LTE3_9ALTE</name>
<geneLocation type="plasmid" evidence="1 2">
    <name>pASTE61-200</name>
</geneLocation>
<proteinExistence type="predicted"/>
<dbReference type="RefSeq" id="WP_061093699.1">
    <property type="nucleotide sequence ID" value="NZ_CP013927.1"/>
</dbReference>
<organism evidence="1 2">
    <name type="scientific">Alteromonas stellipolaris</name>
    <dbReference type="NCBI Taxonomy" id="233316"/>
    <lineage>
        <taxon>Bacteria</taxon>
        <taxon>Pseudomonadati</taxon>
        <taxon>Pseudomonadota</taxon>
        <taxon>Gammaproteobacteria</taxon>
        <taxon>Alteromonadales</taxon>
        <taxon>Alteromonadaceae</taxon>
        <taxon>Alteromonas/Salinimonas group</taxon>
        <taxon>Alteromonas</taxon>
    </lineage>
</organism>
<sequence length="190" mass="21540">MIANNRPTIALPSDMNYTVNNAVWETLKASNHTCKCCGFQAMPSKAVLSGYMQVINGEVYCAICAASQQLQQAIMNRQDHGFLIATNDMSQSDVSNLCREIGFIMVSDDDPRQQVASQTYERLLKSELEYSQFQFLSKQEPSTVEGFANCLEYLPPISDTQKQKLFGKITYVPNFSVFRRIYSFWKSHTS</sequence>
<keyword evidence="2" id="KW-1185">Reference proteome</keyword>
<evidence type="ECO:0000313" key="1">
    <source>
        <dbReference type="EMBL" id="AMJ76658.1"/>
    </source>
</evidence>